<dbReference type="EMBL" id="AFGF01000053">
    <property type="protein sequence ID" value="EGO64591.1"/>
    <property type="molecule type" value="Genomic_DNA"/>
</dbReference>
<keyword evidence="5" id="KW-0349">Heme</keyword>
<evidence type="ECO:0000313" key="13">
    <source>
        <dbReference type="EMBL" id="EGO64591.1"/>
    </source>
</evidence>
<feature type="transmembrane region" description="Helical" evidence="12">
    <location>
        <begin position="296"/>
        <end position="318"/>
    </location>
</feature>
<dbReference type="eggNOG" id="COG1294">
    <property type="taxonomic scope" value="Bacteria"/>
</dbReference>
<comment type="similarity">
    <text evidence="2">Belongs to the cytochrome ubiquinol oxidase subunit 2 family.</text>
</comment>
<reference evidence="13 14" key="1">
    <citation type="journal article" date="2011" name="EMBO J.">
        <title>Structural diversity of bacterial flagellar motors.</title>
        <authorList>
            <person name="Chen S."/>
            <person name="Beeby M."/>
            <person name="Murphy G.E."/>
            <person name="Leadbetter J.R."/>
            <person name="Hendrixson D.R."/>
            <person name="Briegel A."/>
            <person name="Li Z."/>
            <person name="Shi J."/>
            <person name="Tocheva E.I."/>
            <person name="Muller A."/>
            <person name="Dobro M.J."/>
            <person name="Jensen G.J."/>
        </authorList>
    </citation>
    <scope>NUCLEOTIDE SEQUENCE [LARGE SCALE GENOMIC DNA]</scope>
    <source>
        <strain evidence="13 14">DSM 6540</strain>
    </source>
</reference>
<dbReference type="NCBIfam" id="TIGR00203">
    <property type="entry name" value="cydB"/>
    <property type="match status" value="1"/>
</dbReference>
<keyword evidence="8" id="KW-0249">Electron transport</keyword>
<dbReference type="GO" id="GO:0046872">
    <property type="term" value="F:metal ion binding"/>
    <property type="evidence" value="ECO:0007669"/>
    <property type="project" value="UniProtKB-KW"/>
</dbReference>
<keyword evidence="9 12" id="KW-1133">Transmembrane helix</keyword>
<feature type="transmembrane region" description="Helical" evidence="12">
    <location>
        <begin position="253"/>
        <end position="276"/>
    </location>
</feature>
<proteinExistence type="inferred from homology"/>
<keyword evidence="3" id="KW-0813">Transport</keyword>
<evidence type="ECO:0000256" key="9">
    <source>
        <dbReference type="ARBA" id="ARBA00022989"/>
    </source>
</evidence>
<dbReference type="OrthoDB" id="9776710at2"/>
<evidence type="ECO:0000256" key="5">
    <source>
        <dbReference type="ARBA" id="ARBA00022617"/>
    </source>
</evidence>
<evidence type="ECO:0000256" key="11">
    <source>
        <dbReference type="ARBA" id="ARBA00023136"/>
    </source>
</evidence>
<organism evidence="13 14">
    <name type="scientific">Acetonema longum DSM 6540</name>
    <dbReference type="NCBI Taxonomy" id="1009370"/>
    <lineage>
        <taxon>Bacteria</taxon>
        <taxon>Bacillati</taxon>
        <taxon>Bacillota</taxon>
        <taxon>Negativicutes</taxon>
        <taxon>Acetonemataceae</taxon>
        <taxon>Acetonema</taxon>
    </lineage>
</organism>
<evidence type="ECO:0000256" key="6">
    <source>
        <dbReference type="ARBA" id="ARBA00022692"/>
    </source>
</evidence>
<evidence type="ECO:0000256" key="12">
    <source>
        <dbReference type="SAM" id="Phobius"/>
    </source>
</evidence>
<dbReference type="InterPro" id="IPR003317">
    <property type="entry name" value="Cyt-d_oxidase_su2"/>
</dbReference>
<feature type="transmembrane region" description="Helical" evidence="12">
    <location>
        <begin position="114"/>
        <end position="139"/>
    </location>
</feature>
<keyword evidence="6 12" id="KW-0812">Transmembrane</keyword>
<evidence type="ECO:0000256" key="2">
    <source>
        <dbReference type="ARBA" id="ARBA00007543"/>
    </source>
</evidence>
<evidence type="ECO:0000313" key="14">
    <source>
        <dbReference type="Proteomes" id="UP000003240"/>
    </source>
</evidence>
<dbReference type="STRING" id="1009370.ALO_07268"/>
<accession>F7NHA8</accession>
<dbReference type="AlphaFoldDB" id="F7NHA8"/>
<name>F7NHA8_9FIRM</name>
<evidence type="ECO:0000256" key="3">
    <source>
        <dbReference type="ARBA" id="ARBA00022448"/>
    </source>
</evidence>
<dbReference type="PANTHER" id="PTHR43141">
    <property type="entry name" value="CYTOCHROME BD2 SUBUNIT II"/>
    <property type="match status" value="1"/>
</dbReference>
<feature type="transmembrane region" description="Helical" evidence="12">
    <location>
        <begin position="12"/>
        <end position="36"/>
    </location>
</feature>
<sequence>MDLNTVCFGMFGFLFLGYLLLEGFDYGAGMLLPFIGNSDSEKQAILRTLAPVWEGNEVWLIAAGAVLFAGFPHVYATLFSGLYFALLLILVTLILRGIAFEFRDKDNNRQWRTFWDWAIFFGSMVPAFFWGIAITNLLAGLPIDHEMQYAGSFGDLLNLYSLTGGLVFLLLFLLHGSIYLTLRVDHYLVPQVRKIGLITGKYAVLVSAGFIILSFLYTDLAAKLVPVMAVAALLLSLIYCCRCLQKKQYALSFLCSTAAIVSAVLAIFVSLFPRVIVSSLSPDWSLTVYNSASNILTLKIMTITMSIVLPLVLAFEVWKYHIFRDRINIINPDGESQRLLWAQLHGQLMQFIAHAADLAVIMKKGGTIMESNVIKSNEALKARMIHQLQESRELLRRGRRLASAFAKLIRLLKK</sequence>
<comment type="caution">
    <text evidence="13">The sequence shown here is derived from an EMBL/GenBank/DDBJ whole genome shotgun (WGS) entry which is preliminary data.</text>
</comment>
<keyword evidence="7" id="KW-0479">Metal-binding</keyword>
<protein>
    <submittedName>
        <fullName evidence="13">Cytochrome d ubiquinol oxidase subunit 2</fullName>
    </submittedName>
</protein>
<evidence type="ECO:0000256" key="8">
    <source>
        <dbReference type="ARBA" id="ARBA00022982"/>
    </source>
</evidence>
<keyword evidence="10" id="KW-0408">Iron</keyword>
<dbReference type="GO" id="GO:0009055">
    <property type="term" value="F:electron transfer activity"/>
    <property type="evidence" value="ECO:0007669"/>
    <property type="project" value="TreeGrafter"/>
</dbReference>
<dbReference type="Pfam" id="PF02322">
    <property type="entry name" value="Cyt_bd_oxida_II"/>
    <property type="match status" value="1"/>
</dbReference>
<dbReference type="GO" id="GO:0070069">
    <property type="term" value="C:cytochrome complex"/>
    <property type="evidence" value="ECO:0007669"/>
    <property type="project" value="TreeGrafter"/>
</dbReference>
<feature type="transmembrane region" description="Helical" evidence="12">
    <location>
        <begin position="82"/>
        <end position="102"/>
    </location>
</feature>
<keyword evidence="4" id="KW-1003">Cell membrane</keyword>
<gene>
    <name evidence="13" type="ORF">ALO_07268</name>
</gene>
<feature type="transmembrane region" description="Helical" evidence="12">
    <location>
        <begin position="159"/>
        <end position="182"/>
    </location>
</feature>
<dbReference type="PANTHER" id="PTHR43141:SF5">
    <property type="entry name" value="CYTOCHROME BD-I UBIQUINOL OXIDASE SUBUNIT 2"/>
    <property type="match status" value="1"/>
</dbReference>
<dbReference type="GO" id="GO:0016682">
    <property type="term" value="F:oxidoreductase activity, acting on diphenols and related substances as donors, oxygen as acceptor"/>
    <property type="evidence" value="ECO:0007669"/>
    <property type="project" value="TreeGrafter"/>
</dbReference>
<dbReference type="Proteomes" id="UP000003240">
    <property type="component" value="Unassembled WGS sequence"/>
</dbReference>
<dbReference type="GO" id="GO:0019646">
    <property type="term" value="P:aerobic electron transport chain"/>
    <property type="evidence" value="ECO:0007669"/>
    <property type="project" value="TreeGrafter"/>
</dbReference>
<feature type="transmembrane region" description="Helical" evidence="12">
    <location>
        <begin position="202"/>
        <end position="218"/>
    </location>
</feature>
<dbReference type="RefSeq" id="WP_004094161.1">
    <property type="nucleotide sequence ID" value="NZ_AFGF01000053.1"/>
</dbReference>
<comment type="subcellular location">
    <subcellularLocation>
        <location evidence="1">Cell membrane</location>
        <topology evidence="1">Multi-pass membrane protein</topology>
    </subcellularLocation>
</comment>
<evidence type="ECO:0000256" key="4">
    <source>
        <dbReference type="ARBA" id="ARBA00022475"/>
    </source>
</evidence>
<evidence type="ECO:0000256" key="1">
    <source>
        <dbReference type="ARBA" id="ARBA00004651"/>
    </source>
</evidence>
<dbReference type="GO" id="GO:0005886">
    <property type="term" value="C:plasma membrane"/>
    <property type="evidence" value="ECO:0007669"/>
    <property type="project" value="UniProtKB-SubCell"/>
</dbReference>
<evidence type="ECO:0000256" key="10">
    <source>
        <dbReference type="ARBA" id="ARBA00023004"/>
    </source>
</evidence>
<feature type="transmembrane region" description="Helical" evidence="12">
    <location>
        <begin position="224"/>
        <end position="241"/>
    </location>
</feature>
<keyword evidence="11 12" id="KW-0472">Membrane</keyword>
<evidence type="ECO:0000256" key="7">
    <source>
        <dbReference type="ARBA" id="ARBA00022723"/>
    </source>
</evidence>
<keyword evidence="14" id="KW-1185">Reference proteome</keyword>